<dbReference type="EMBL" id="CADCUZ010000073">
    <property type="protein sequence ID" value="CAA9416653.1"/>
    <property type="molecule type" value="Genomic_DNA"/>
</dbReference>
<protein>
    <submittedName>
        <fullName evidence="2">Uncharacterized protein</fullName>
    </submittedName>
</protein>
<dbReference type="AlphaFoldDB" id="A0A6J4PI53"/>
<sequence>DGGGSRGQAARGHSGHLPPRRPEGHLHGGGLEARESNLPRVRPLRGGRGLPGRRPRRGAEDGGRGLGAWARGLRGAGGRAGLGERAGRRGGGPIPFRGCGVAV</sequence>
<reference evidence="2" key="1">
    <citation type="submission" date="2020-02" db="EMBL/GenBank/DDBJ databases">
        <authorList>
            <person name="Meier V. D."/>
        </authorList>
    </citation>
    <scope>NUCLEOTIDE SEQUENCE</scope>
    <source>
        <strain evidence="2">AVDCRST_MAG55</strain>
    </source>
</reference>
<accession>A0A6J4PI53</accession>
<feature type="non-terminal residue" evidence="2">
    <location>
        <position position="103"/>
    </location>
</feature>
<feature type="compositionally biased region" description="Basic and acidic residues" evidence="1">
    <location>
        <begin position="20"/>
        <end position="37"/>
    </location>
</feature>
<gene>
    <name evidence="2" type="ORF">AVDCRST_MAG55-1694</name>
</gene>
<feature type="non-terminal residue" evidence="2">
    <location>
        <position position="1"/>
    </location>
</feature>
<organism evidence="2">
    <name type="scientific">uncultured Rubrobacteraceae bacterium</name>
    <dbReference type="NCBI Taxonomy" id="349277"/>
    <lineage>
        <taxon>Bacteria</taxon>
        <taxon>Bacillati</taxon>
        <taxon>Actinomycetota</taxon>
        <taxon>Rubrobacteria</taxon>
        <taxon>Rubrobacterales</taxon>
        <taxon>Rubrobacteraceae</taxon>
        <taxon>environmental samples</taxon>
    </lineage>
</organism>
<evidence type="ECO:0000313" key="2">
    <source>
        <dbReference type="EMBL" id="CAA9416653.1"/>
    </source>
</evidence>
<feature type="region of interest" description="Disordered" evidence="1">
    <location>
        <begin position="1"/>
        <end position="103"/>
    </location>
</feature>
<proteinExistence type="predicted"/>
<name>A0A6J4PI53_9ACTN</name>
<evidence type="ECO:0000256" key="1">
    <source>
        <dbReference type="SAM" id="MobiDB-lite"/>
    </source>
</evidence>